<keyword evidence="3" id="KW-1185">Reference proteome</keyword>
<dbReference type="Pfam" id="PF25767">
    <property type="entry name" value="ARM_TBCD_2nd"/>
    <property type="match status" value="1"/>
</dbReference>
<reference evidence="2" key="1">
    <citation type="submission" date="2022-10" db="EMBL/GenBank/DDBJ databases">
        <authorList>
            <person name="Byrne P K."/>
        </authorList>
    </citation>
    <scope>NUCLEOTIDE SEQUENCE</scope>
    <source>
        <strain evidence="2">IFO1815</strain>
    </source>
</reference>
<proteinExistence type="predicted"/>
<feature type="domain" description="Tubulin-folding cofactor D ARM repeats" evidence="1">
    <location>
        <begin position="236"/>
        <end position="416"/>
    </location>
</feature>
<gene>
    <name evidence="2" type="primary">SMKI15G4770</name>
    <name evidence="2" type="ORF">SMKI_15G4770</name>
</gene>
<dbReference type="GO" id="GO:0000226">
    <property type="term" value="P:microtubule cytoskeleton organization"/>
    <property type="evidence" value="ECO:0007669"/>
    <property type="project" value="TreeGrafter"/>
</dbReference>
<dbReference type="SUPFAM" id="SSF48371">
    <property type="entry name" value="ARM repeat"/>
    <property type="match status" value="1"/>
</dbReference>
<sequence length="1017" mass="116985">MQKVQALLSSIVDGVQTVSPNTLQQTVTAINKFQDDPALLDRILPRCVHLLTDSFFSMSQRDQRLVAELFYNLDKISHSKVLKSLDTSIFRLNDLLNYLQDRASPSSFSDVLCVYLNLSWLSVVLLSPYTFKDRFSKTIQVSSRFETYPICIPPINKIKAVLYFKNLTRDFDQLPGPDQSNVPFLNQFLKLYIQSPQTTSSYFSHENLRHLQQIAVSNQAIKLLPKLFQISYYHASHDILDAIIEFFQDHLNSNSTDTRFQLAHSFAKMAKFLHQRDPASYIELIGYTIDNTISLLQTSWDSIDSNELHTSLLIIAEVALAKILPVDFISRVLTLIIPKTCHFQQSRFQIIKGHHIRDSTNFIIWSIMRSDSCNNLSPQILQSLLAHLLINAFFDPELIIRYSSFAALQELLGRSNRSLALNQTDIASILQANWKDLSRSFKENSDLIRRLFNAENTSNSAVCVWGIFIKWSFHWNLLENLHLTTMKLNIDYNLLPLIKLKLCSLDLLHAMLNKSGHSMIQYCQILYLYLKLLENDVNCPETSKICTDIYKNKINFQLIGQGKRQFNDNSPELFQIFVILKYWQLVGQNDFNQALFWQFVNIISPQKKLNLYNDFVSIVQRIISQCVTLSYSKTAQSIKSGNEIACRLICHLPDQEKMCSIFLSQFPSLTPQSKSILIEELDHHWEDRVSLLSPNSYQKFLNVIINCLDDYTITEQGDVGRLVRIQALKVIHSHPNLLSVNGDTIRPKLTRLLAEPVLEIKKMSYQLLAPSTPRTTEISNLMLLNFQHRQGLSKEFWKGYAINAGAINFSDSELTSSIDSFIVYFRSLSPPQQLELCNDLIRIIPSAKQIDKSSRCNTNKDPLTGAMKFDTIKFTINCVKFWTRIMESGLVVLHPGFNFQGVFAKFYNLHLLDYITLRVNVIKFFPFLAISYYHTVDNITGRERNFDLVNSILKRLLVIVRREYTATKSKFMADQNIALQGIFQILLESGAIRQLEFLDAACQNFEFANILESDITL</sequence>
<dbReference type="RefSeq" id="XP_056079744.1">
    <property type="nucleotide sequence ID" value="XM_056225980.1"/>
</dbReference>
<accession>A0AA35IUZ5</accession>
<dbReference type="GO" id="GO:0007023">
    <property type="term" value="P:post-chaperonin tubulin folding pathway"/>
    <property type="evidence" value="ECO:0007669"/>
    <property type="project" value="InterPro"/>
</dbReference>
<evidence type="ECO:0000313" key="2">
    <source>
        <dbReference type="EMBL" id="CAI4036626.1"/>
    </source>
</evidence>
<organism evidence="2 3">
    <name type="scientific">Saccharomyces mikatae IFO 1815</name>
    <dbReference type="NCBI Taxonomy" id="226126"/>
    <lineage>
        <taxon>Eukaryota</taxon>
        <taxon>Fungi</taxon>
        <taxon>Dikarya</taxon>
        <taxon>Ascomycota</taxon>
        <taxon>Saccharomycotina</taxon>
        <taxon>Saccharomycetes</taxon>
        <taxon>Saccharomycetales</taxon>
        <taxon>Saccharomycetaceae</taxon>
        <taxon>Saccharomyces</taxon>
    </lineage>
</organism>
<dbReference type="PANTHER" id="PTHR12658">
    <property type="entry name" value="BETA-TUBULIN COFACTOR D"/>
    <property type="match status" value="1"/>
</dbReference>
<dbReference type="GO" id="GO:0048487">
    <property type="term" value="F:beta-tubulin binding"/>
    <property type="evidence" value="ECO:0007669"/>
    <property type="project" value="InterPro"/>
</dbReference>
<dbReference type="GeneID" id="80921533"/>
<dbReference type="EMBL" id="OX365771">
    <property type="protein sequence ID" value="CAI4036626.1"/>
    <property type="molecule type" value="Genomic_DNA"/>
</dbReference>
<evidence type="ECO:0000259" key="1">
    <source>
        <dbReference type="Pfam" id="PF25767"/>
    </source>
</evidence>
<name>A0AA35IUZ5_SACMI</name>
<protein>
    <recommendedName>
        <fullName evidence="1">Tubulin-folding cofactor D ARM repeats domain-containing protein</fullName>
    </recommendedName>
</protein>
<dbReference type="InterPro" id="IPR016024">
    <property type="entry name" value="ARM-type_fold"/>
</dbReference>
<dbReference type="InterPro" id="IPR033162">
    <property type="entry name" value="TBCD"/>
</dbReference>
<dbReference type="PANTHER" id="PTHR12658:SF0">
    <property type="entry name" value="TUBULIN-SPECIFIC CHAPERONE D"/>
    <property type="match status" value="1"/>
</dbReference>
<evidence type="ECO:0000313" key="3">
    <source>
        <dbReference type="Proteomes" id="UP001161438"/>
    </source>
</evidence>
<dbReference type="Pfam" id="PF23579">
    <property type="entry name" value="ARM_TBCD"/>
    <property type="match status" value="1"/>
</dbReference>
<dbReference type="InterPro" id="IPR058033">
    <property type="entry name" value="ARM_TBCD_2nd"/>
</dbReference>
<dbReference type="AlphaFoldDB" id="A0AA35IUZ5"/>
<dbReference type="Proteomes" id="UP001161438">
    <property type="component" value="Chromosome 15"/>
</dbReference>
<dbReference type="GO" id="GO:0007021">
    <property type="term" value="P:tubulin complex assembly"/>
    <property type="evidence" value="ECO:0007669"/>
    <property type="project" value="InterPro"/>
</dbReference>
<dbReference type="GO" id="GO:0005096">
    <property type="term" value="F:GTPase activator activity"/>
    <property type="evidence" value="ECO:0007669"/>
    <property type="project" value="InterPro"/>
</dbReference>